<dbReference type="Proteomes" id="UP001060215">
    <property type="component" value="Chromosome 10"/>
</dbReference>
<proteinExistence type="predicted"/>
<keyword evidence="2" id="KW-1185">Reference proteome</keyword>
<accession>A0ACC0GCU9</accession>
<gene>
    <name evidence="1" type="ORF">LOK49_LG10G02538</name>
</gene>
<evidence type="ECO:0000313" key="1">
    <source>
        <dbReference type="EMBL" id="KAI7998654.1"/>
    </source>
</evidence>
<evidence type="ECO:0000313" key="2">
    <source>
        <dbReference type="Proteomes" id="UP001060215"/>
    </source>
</evidence>
<reference evidence="1 2" key="1">
    <citation type="journal article" date="2022" name="Plant J.">
        <title>Chromosome-level genome of Camellia lanceoleosa provides a valuable resource for understanding genome evolution and self-incompatibility.</title>
        <authorList>
            <person name="Gong W."/>
            <person name="Xiao S."/>
            <person name="Wang L."/>
            <person name="Liao Z."/>
            <person name="Chang Y."/>
            <person name="Mo W."/>
            <person name="Hu G."/>
            <person name="Li W."/>
            <person name="Zhao G."/>
            <person name="Zhu H."/>
            <person name="Hu X."/>
            <person name="Ji K."/>
            <person name="Xiang X."/>
            <person name="Song Q."/>
            <person name="Yuan D."/>
            <person name="Jin S."/>
            <person name="Zhang L."/>
        </authorList>
    </citation>
    <scope>NUCLEOTIDE SEQUENCE [LARGE SCALE GENOMIC DNA]</scope>
    <source>
        <strain evidence="1">SQ_2022a</strain>
    </source>
</reference>
<protein>
    <submittedName>
        <fullName evidence="1">Werner Syndrome-like exonuclease</fullName>
    </submittedName>
</protein>
<dbReference type="EMBL" id="CM045767">
    <property type="protein sequence ID" value="KAI7998654.1"/>
    <property type="molecule type" value="Genomic_DNA"/>
</dbReference>
<comment type="caution">
    <text evidence="1">The sequence shown here is derived from an EMBL/GenBank/DDBJ whole genome shotgun (WGS) entry which is preliminary data.</text>
</comment>
<name>A0ACC0GCU9_9ERIC</name>
<sequence>MAAATTNLGIVDYQLPDDTHNLYDVTFFTDQIHTLVTRSPFLVDSWISEITPIHLPLLHPLIVGLDIEWRPNKNQFHDYPAATLQLCVGCRCLIFQLIYSPEIPQSLFDFLSNPIYTFVGVGIHTDVDKLTDDYGLSVATPVDLRSLAVDCGMIELRNAGLKTLAREVLGKEIEKPKRITTSRWDNKWLYPEQVQYACIDAFLSFEIGRCLNAAGF</sequence>
<organism evidence="1 2">
    <name type="scientific">Camellia lanceoleosa</name>
    <dbReference type="NCBI Taxonomy" id="1840588"/>
    <lineage>
        <taxon>Eukaryota</taxon>
        <taxon>Viridiplantae</taxon>
        <taxon>Streptophyta</taxon>
        <taxon>Embryophyta</taxon>
        <taxon>Tracheophyta</taxon>
        <taxon>Spermatophyta</taxon>
        <taxon>Magnoliopsida</taxon>
        <taxon>eudicotyledons</taxon>
        <taxon>Gunneridae</taxon>
        <taxon>Pentapetalae</taxon>
        <taxon>asterids</taxon>
        <taxon>Ericales</taxon>
        <taxon>Theaceae</taxon>
        <taxon>Camellia</taxon>
    </lineage>
</organism>